<feature type="transmembrane region" description="Helical" evidence="6">
    <location>
        <begin position="77"/>
        <end position="98"/>
    </location>
</feature>
<name>A0ABN3GC56_9ACTN</name>
<dbReference type="PANTHER" id="PTHR38459">
    <property type="entry name" value="PROPHAGE BACTOPRENOL-LINKED GLUCOSE TRANSLOCASE HOMOLOG"/>
    <property type="match status" value="1"/>
</dbReference>
<dbReference type="Pfam" id="PF04138">
    <property type="entry name" value="GtrA_DPMS_TM"/>
    <property type="match status" value="1"/>
</dbReference>
<evidence type="ECO:0000256" key="2">
    <source>
        <dbReference type="ARBA" id="ARBA00009399"/>
    </source>
</evidence>
<dbReference type="InterPro" id="IPR051401">
    <property type="entry name" value="GtrA_CellWall_Glycosyl"/>
</dbReference>
<dbReference type="InterPro" id="IPR007267">
    <property type="entry name" value="GtrA_DPMS_TM"/>
</dbReference>
<organism evidence="8 9">
    <name type="scientific">Streptomyces cuspidosporus</name>
    <dbReference type="NCBI Taxonomy" id="66882"/>
    <lineage>
        <taxon>Bacteria</taxon>
        <taxon>Bacillati</taxon>
        <taxon>Actinomycetota</taxon>
        <taxon>Actinomycetes</taxon>
        <taxon>Kitasatosporales</taxon>
        <taxon>Streptomycetaceae</taxon>
        <taxon>Streptomyces</taxon>
    </lineage>
</organism>
<keyword evidence="3 6" id="KW-0812">Transmembrane</keyword>
<evidence type="ECO:0000313" key="9">
    <source>
        <dbReference type="Proteomes" id="UP001500253"/>
    </source>
</evidence>
<keyword evidence="4 6" id="KW-1133">Transmembrane helix</keyword>
<accession>A0ABN3GC56</accession>
<evidence type="ECO:0000259" key="7">
    <source>
        <dbReference type="Pfam" id="PF04138"/>
    </source>
</evidence>
<evidence type="ECO:0000256" key="4">
    <source>
        <dbReference type="ARBA" id="ARBA00022989"/>
    </source>
</evidence>
<evidence type="ECO:0000256" key="1">
    <source>
        <dbReference type="ARBA" id="ARBA00004141"/>
    </source>
</evidence>
<dbReference type="EMBL" id="BAAASD010000015">
    <property type="protein sequence ID" value="GAA2348429.1"/>
    <property type="molecule type" value="Genomic_DNA"/>
</dbReference>
<evidence type="ECO:0000256" key="3">
    <source>
        <dbReference type="ARBA" id="ARBA00022692"/>
    </source>
</evidence>
<feature type="domain" description="GtrA/DPMS transmembrane" evidence="7">
    <location>
        <begin position="18"/>
        <end position="127"/>
    </location>
</feature>
<keyword evidence="9" id="KW-1185">Reference proteome</keyword>
<sequence length="266" mass="29111">MTPRPARRRPPVLGQLVRFGLVGVVNTATYYGMYLCFLRLLPYLAAHVAAFALSTVGSFLLNSWFTYRTRPTWRKFLLFPLTTAANFAITTGGVYVLVDLLHTGDRTAPLMAAAVAVPITFVLSRTIMLEPGRGTPVEEEPRAEGEPHVEEESRVYEIRVHCYGASEEALALQEPIARLLCPDARHDGPCEVPWEFTLAGAGRAGGDAATVLVLGVHTSGARAAEVADRVRAAIGETRPVELCEGDAERFEALVEQYRIESGARRM</sequence>
<dbReference type="Proteomes" id="UP001500253">
    <property type="component" value="Unassembled WGS sequence"/>
</dbReference>
<evidence type="ECO:0000256" key="6">
    <source>
        <dbReference type="SAM" id="Phobius"/>
    </source>
</evidence>
<dbReference type="PANTHER" id="PTHR38459:SF1">
    <property type="entry name" value="PROPHAGE BACTOPRENOL-LINKED GLUCOSE TRANSLOCASE HOMOLOG"/>
    <property type="match status" value="1"/>
</dbReference>
<gene>
    <name evidence="8" type="ORF">GCM10010246_39880</name>
</gene>
<feature type="transmembrane region" description="Helical" evidence="6">
    <location>
        <begin position="12"/>
        <end position="34"/>
    </location>
</feature>
<feature type="transmembrane region" description="Helical" evidence="6">
    <location>
        <begin position="110"/>
        <end position="128"/>
    </location>
</feature>
<comment type="similarity">
    <text evidence="2">Belongs to the GtrA family.</text>
</comment>
<comment type="caution">
    <text evidence="8">The sequence shown here is derived from an EMBL/GenBank/DDBJ whole genome shotgun (WGS) entry which is preliminary data.</text>
</comment>
<reference evidence="8 9" key="1">
    <citation type="journal article" date="2019" name="Int. J. Syst. Evol. Microbiol.">
        <title>The Global Catalogue of Microorganisms (GCM) 10K type strain sequencing project: providing services to taxonomists for standard genome sequencing and annotation.</title>
        <authorList>
            <consortium name="The Broad Institute Genomics Platform"/>
            <consortium name="The Broad Institute Genome Sequencing Center for Infectious Disease"/>
            <person name="Wu L."/>
            <person name="Ma J."/>
        </authorList>
    </citation>
    <scope>NUCLEOTIDE SEQUENCE [LARGE SCALE GENOMIC DNA]</scope>
    <source>
        <strain evidence="8 9">JCM 4316</strain>
    </source>
</reference>
<protein>
    <recommendedName>
        <fullName evidence="7">GtrA/DPMS transmembrane domain-containing protein</fullName>
    </recommendedName>
</protein>
<feature type="transmembrane region" description="Helical" evidence="6">
    <location>
        <begin position="40"/>
        <end position="65"/>
    </location>
</feature>
<proteinExistence type="inferred from homology"/>
<evidence type="ECO:0000313" key="8">
    <source>
        <dbReference type="EMBL" id="GAA2348429.1"/>
    </source>
</evidence>
<keyword evidence="5 6" id="KW-0472">Membrane</keyword>
<comment type="subcellular location">
    <subcellularLocation>
        <location evidence="1">Membrane</location>
        <topology evidence="1">Multi-pass membrane protein</topology>
    </subcellularLocation>
</comment>
<evidence type="ECO:0000256" key="5">
    <source>
        <dbReference type="ARBA" id="ARBA00023136"/>
    </source>
</evidence>